<dbReference type="AlphaFoldDB" id="A0A4S1CCT6"/>
<keyword evidence="4" id="KW-1185">Reference proteome</keyword>
<dbReference type="Proteomes" id="UP000306416">
    <property type="component" value="Unassembled WGS sequence"/>
</dbReference>
<dbReference type="EMBL" id="SRSC01000003">
    <property type="protein sequence ID" value="TGU71218.1"/>
    <property type="molecule type" value="Genomic_DNA"/>
</dbReference>
<proteinExistence type="predicted"/>
<feature type="signal peptide" evidence="2">
    <location>
        <begin position="1"/>
        <end position="26"/>
    </location>
</feature>
<evidence type="ECO:0000256" key="2">
    <source>
        <dbReference type="SAM" id="SignalP"/>
    </source>
</evidence>
<dbReference type="RefSeq" id="WP_135870656.1">
    <property type="nucleotide sequence ID" value="NZ_SRSC01000003.1"/>
</dbReference>
<name>A0A4S1CCT6_9BACT</name>
<evidence type="ECO:0008006" key="5">
    <source>
        <dbReference type="Google" id="ProtNLM"/>
    </source>
</evidence>
<comment type="caution">
    <text evidence="3">The sequence shown here is derived from an EMBL/GenBank/DDBJ whole genome shotgun (WGS) entry which is preliminary data.</text>
</comment>
<feature type="chain" id="PRO_5020761538" description="BcpO-related WXXGXW repeat protein" evidence="2">
    <location>
        <begin position="27"/>
        <end position="232"/>
    </location>
</feature>
<reference evidence="3 4" key="1">
    <citation type="submission" date="2019-04" db="EMBL/GenBank/DDBJ databases">
        <title>Geobacter oryzae sp. nov., ferric-reducing bacteria isolated from paddy soil.</title>
        <authorList>
            <person name="Xu Z."/>
            <person name="Masuda Y."/>
            <person name="Itoh H."/>
            <person name="Senoo K."/>
        </authorList>
    </citation>
    <scope>NUCLEOTIDE SEQUENCE [LARGE SCALE GENOMIC DNA]</scope>
    <source>
        <strain evidence="3 4">Red111</strain>
    </source>
</reference>
<accession>A0A4S1CCT6</accession>
<evidence type="ECO:0000313" key="3">
    <source>
        <dbReference type="EMBL" id="TGU71218.1"/>
    </source>
</evidence>
<sequence>MSLKRKALFALMQVVALPLMVPEIHASNVGVDVNIHLGNQPRPVVVAPPPPAPRPVVVAPAPPAPYYDDVEEDVDFVYPERLGFYVAVGVPYDLFYLNNVYFVFRDGRWYRSPDNRGGWYPVRYRELPPSLRRYRIERIREYRAREYDVYRHDREHYRGRHRSDKGYWKGVRHDAKEEKRFAKEQRKEDKRFEKEQRKEDKRFEKEQRKEEKRFDKEQRREDREFDRDHHGR</sequence>
<keyword evidence="2" id="KW-0732">Signal</keyword>
<organism evidence="3 4">
    <name type="scientific">Geomonas terrae</name>
    <dbReference type="NCBI Taxonomy" id="2562681"/>
    <lineage>
        <taxon>Bacteria</taxon>
        <taxon>Pseudomonadati</taxon>
        <taxon>Thermodesulfobacteriota</taxon>
        <taxon>Desulfuromonadia</taxon>
        <taxon>Geobacterales</taxon>
        <taxon>Geobacteraceae</taxon>
        <taxon>Geomonas</taxon>
    </lineage>
</organism>
<feature type="region of interest" description="Disordered" evidence="1">
    <location>
        <begin position="179"/>
        <end position="232"/>
    </location>
</feature>
<evidence type="ECO:0000256" key="1">
    <source>
        <dbReference type="SAM" id="MobiDB-lite"/>
    </source>
</evidence>
<protein>
    <recommendedName>
        <fullName evidence="5">BcpO-related WXXGXW repeat protein</fullName>
    </recommendedName>
</protein>
<evidence type="ECO:0000313" key="4">
    <source>
        <dbReference type="Proteomes" id="UP000306416"/>
    </source>
</evidence>
<gene>
    <name evidence="3" type="ORF">E4633_12795</name>
</gene>